<dbReference type="SUPFAM" id="SSF103473">
    <property type="entry name" value="MFS general substrate transporter"/>
    <property type="match status" value="1"/>
</dbReference>
<dbReference type="AlphaFoldDB" id="A0A240E5G2"/>
<keyword evidence="2 5" id="KW-0812">Transmembrane</keyword>
<dbReference type="Proteomes" id="UP000219042">
    <property type="component" value="Unassembled WGS sequence"/>
</dbReference>
<evidence type="ECO:0000313" key="8">
    <source>
        <dbReference type="Proteomes" id="UP000219042"/>
    </source>
</evidence>
<feature type="transmembrane region" description="Helical" evidence="5">
    <location>
        <begin position="145"/>
        <end position="170"/>
    </location>
</feature>
<proteinExistence type="predicted"/>
<accession>A0A240E5G2</accession>
<dbReference type="InterPro" id="IPR036259">
    <property type="entry name" value="MFS_trans_sf"/>
</dbReference>
<feature type="transmembrane region" description="Helical" evidence="5">
    <location>
        <begin position="257"/>
        <end position="275"/>
    </location>
</feature>
<feature type="transmembrane region" description="Helical" evidence="5">
    <location>
        <begin position="88"/>
        <end position="107"/>
    </location>
</feature>
<dbReference type="InterPro" id="IPR020846">
    <property type="entry name" value="MFS_dom"/>
</dbReference>
<dbReference type="PANTHER" id="PTHR23508:SF10">
    <property type="entry name" value="CARBOXYLIC ACID TRANSPORTER PROTEIN HOMOLOG"/>
    <property type="match status" value="1"/>
</dbReference>
<dbReference type="PROSITE" id="PS00216">
    <property type="entry name" value="SUGAR_TRANSPORT_1"/>
    <property type="match status" value="1"/>
</dbReference>
<feature type="transmembrane region" description="Helical" evidence="5">
    <location>
        <begin position="176"/>
        <end position="197"/>
    </location>
</feature>
<feature type="transmembrane region" description="Helical" evidence="5">
    <location>
        <begin position="320"/>
        <end position="342"/>
    </location>
</feature>
<dbReference type="GO" id="GO:0005886">
    <property type="term" value="C:plasma membrane"/>
    <property type="evidence" value="ECO:0007669"/>
    <property type="project" value="TreeGrafter"/>
</dbReference>
<evidence type="ECO:0000256" key="2">
    <source>
        <dbReference type="ARBA" id="ARBA00022692"/>
    </source>
</evidence>
<evidence type="ECO:0000256" key="1">
    <source>
        <dbReference type="ARBA" id="ARBA00004141"/>
    </source>
</evidence>
<feature type="transmembrane region" description="Helical" evidence="5">
    <location>
        <begin position="410"/>
        <end position="431"/>
    </location>
</feature>
<keyword evidence="4 5" id="KW-0472">Membrane</keyword>
<keyword evidence="3 5" id="KW-1133">Transmembrane helix</keyword>
<evidence type="ECO:0000259" key="6">
    <source>
        <dbReference type="PROSITE" id="PS50850"/>
    </source>
</evidence>
<dbReference type="GO" id="GO:0046943">
    <property type="term" value="F:carboxylic acid transmembrane transporter activity"/>
    <property type="evidence" value="ECO:0007669"/>
    <property type="project" value="TreeGrafter"/>
</dbReference>
<evidence type="ECO:0000256" key="4">
    <source>
        <dbReference type="ARBA" id="ARBA00023136"/>
    </source>
</evidence>
<gene>
    <name evidence="7" type="ORF">SAMN05421731_101491</name>
</gene>
<feature type="transmembrane region" description="Helical" evidence="5">
    <location>
        <begin position="348"/>
        <end position="369"/>
    </location>
</feature>
<dbReference type="Gene3D" id="1.20.1250.20">
    <property type="entry name" value="MFS general substrate transporter like domains"/>
    <property type="match status" value="1"/>
</dbReference>
<feature type="transmembrane region" description="Helical" evidence="5">
    <location>
        <begin position="20"/>
        <end position="44"/>
    </location>
</feature>
<dbReference type="InterPro" id="IPR005829">
    <property type="entry name" value="Sugar_transporter_CS"/>
</dbReference>
<sequence length="443" mass="47298">MPNNTILTQIDQQPMTTYQWFVIGICIFLNIIDGFDVMVMAFTAPSVSSEWLLSGSQVGLLLSAGLFGMAGGSIFLAPLADRIGRRKLILTCLAIAAVSMLASAAASSQAMLAIFRFITGLGVGGILASSNVVASEYANLRWRSLAVSLMSTGYGIGATLGGVLSLTLIGEFGWRSVFLVGGMTTVVMLVLAIWLLPESLDYLFAKRPSNALLTTNKILQKMKMSTIAQLPDVHVVATQQGQTAISKLFQGAKARQTLYLWFAFFLVMFGFYFVMSWTPKILIAMGMSPEQGVSAGILISIGGIFGAAIIGLLASKIRIFYALSIFLGLTALCVFLFVSVSAQVSTAFIVGIFLGLLINGCVAGLYSISPTIYAADVRNRGVGYAIGFGRIGAILSPIVAGIFLDQQVAAATIYAYYGIVFIFAIGLILLLSREVNREQKQPV</sequence>
<feature type="domain" description="Major facilitator superfamily (MFS) profile" evidence="6">
    <location>
        <begin position="22"/>
        <end position="436"/>
    </location>
</feature>
<dbReference type="RefSeq" id="WP_097077741.1">
    <property type="nucleotide sequence ID" value="NZ_BAABHT010000020.1"/>
</dbReference>
<feature type="transmembrane region" description="Helical" evidence="5">
    <location>
        <begin position="295"/>
        <end position="313"/>
    </location>
</feature>
<comment type="subcellular location">
    <subcellularLocation>
        <location evidence="1">Membrane</location>
        <topology evidence="1">Multi-pass membrane protein</topology>
    </subcellularLocation>
</comment>
<feature type="transmembrane region" description="Helical" evidence="5">
    <location>
        <begin position="381"/>
        <end position="404"/>
    </location>
</feature>
<feature type="transmembrane region" description="Helical" evidence="5">
    <location>
        <begin position="113"/>
        <end position="133"/>
    </location>
</feature>
<dbReference type="OrthoDB" id="7066727at2"/>
<dbReference type="InterPro" id="IPR011701">
    <property type="entry name" value="MFS"/>
</dbReference>
<dbReference type="PANTHER" id="PTHR23508">
    <property type="entry name" value="CARBOXYLIC ACID TRANSPORTER PROTEIN HOMOLOG"/>
    <property type="match status" value="1"/>
</dbReference>
<organism evidence="7 8">
    <name type="scientific">Acinetobacter puyangensis</name>
    <dbReference type="NCBI Taxonomy" id="1096779"/>
    <lineage>
        <taxon>Bacteria</taxon>
        <taxon>Pseudomonadati</taxon>
        <taxon>Pseudomonadota</taxon>
        <taxon>Gammaproteobacteria</taxon>
        <taxon>Moraxellales</taxon>
        <taxon>Moraxellaceae</taxon>
        <taxon>Acinetobacter</taxon>
    </lineage>
</organism>
<keyword evidence="8" id="KW-1185">Reference proteome</keyword>
<evidence type="ECO:0000313" key="7">
    <source>
        <dbReference type="EMBL" id="SNX43449.1"/>
    </source>
</evidence>
<evidence type="ECO:0000256" key="3">
    <source>
        <dbReference type="ARBA" id="ARBA00022989"/>
    </source>
</evidence>
<dbReference type="Pfam" id="PF07690">
    <property type="entry name" value="MFS_1"/>
    <property type="match status" value="1"/>
</dbReference>
<dbReference type="PROSITE" id="PS50850">
    <property type="entry name" value="MFS"/>
    <property type="match status" value="1"/>
</dbReference>
<name>A0A240E5G2_9GAMM</name>
<feature type="transmembrane region" description="Helical" evidence="5">
    <location>
        <begin position="56"/>
        <end position="76"/>
    </location>
</feature>
<dbReference type="EMBL" id="OANT01000001">
    <property type="protein sequence ID" value="SNX43449.1"/>
    <property type="molecule type" value="Genomic_DNA"/>
</dbReference>
<dbReference type="CDD" id="cd17365">
    <property type="entry name" value="MFS_PcaK_like"/>
    <property type="match status" value="1"/>
</dbReference>
<protein>
    <submittedName>
        <fullName evidence="7">Benzoate transport</fullName>
    </submittedName>
</protein>
<reference evidence="8" key="1">
    <citation type="submission" date="2016-09" db="EMBL/GenBank/DDBJ databases">
        <authorList>
            <person name="Varghese N."/>
            <person name="Submissions S."/>
        </authorList>
    </citation>
    <scope>NUCLEOTIDE SEQUENCE [LARGE SCALE GENOMIC DNA]</scope>
    <source>
        <strain evidence="8">ANC 4466</strain>
    </source>
</reference>
<evidence type="ECO:0000256" key="5">
    <source>
        <dbReference type="SAM" id="Phobius"/>
    </source>
</evidence>